<name>A0ACB7WT76_DIOAL</name>
<evidence type="ECO:0000313" key="1">
    <source>
        <dbReference type="EMBL" id="KAH7691787.1"/>
    </source>
</evidence>
<dbReference type="Proteomes" id="UP000827976">
    <property type="component" value="Chromosome 1"/>
</dbReference>
<comment type="caution">
    <text evidence="1">The sequence shown here is derived from an EMBL/GenBank/DDBJ whole genome shotgun (WGS) entry which is preliminary data.</text>
</comment>
<organism evidence="1 2">
    <name type="scientific">Dioscorea alata</name>
    <name type="common">Purple yam</name>
    <dbReference type="NCBI Taxonomy" id="55571"/>
    <lineage>
        <taxon>Eukaryota</taxon>
        <taxon>Viridiplantae</taxon>
        <taxon>Streptophyta</taxon>
        <taxon>Embryophyta</taxon>
        <taxon>Tracheophyta</taxon>
        <taxon>Spermatophyta</taxon>
        <taxon>Magnoliopsida</taxon>
        <taxon>Liliopsida</taxon>
        <taxon>Dioscoreales</taxon>
        <taxon>Dioscoreaceae</taxon>
        <taxon>Dioscorea</taxon>
    </lineage>
</organism>
<proteinExistence type="predicted"/>
<reference evidence="2" key="1">
    <citation type="journal article" date="2022" name="Nat. Commun.">
        <title>Chromosome evolution and the genetic basis of agronomically important traits in greater yam.</title>
        <authorList>
            <person name="Bredeson J.V."/>
            <person name="Lyons J.B."/>
            <person name="Oniyinde I.O."/>
            <person name="Okereke N.R."/>
            <person name="Kolade O."/>
            <person name="Nnabue I."/>
            <person name="Nwadili C.O."/>
            <person name="Hribova E."/>
            <person name="Parker M."/>
            <person name="Nwogha J."/>
            <person name="Shu S."/>
            <person name="Carlson J."/>
            <person name="Kariba R."/>
            <person name="Muthemba S."/>
            <person name="Knop K."/>
            <person name="Barton G.J."/>
            <person name="Sherwood A.V."/>
            <person name="Lopez-Montes A."/>
            <person name="Asiedu R."/>
            <person name="Jamnadass R."/>
            <person name="Muchugi A."/>
            <person name="Goodstein D."/>
            <person name="Egesi C.N."/>
            <person name="Featherston J."/>
            <person name="Asfaw A."/>
            <person name="Simpson G.G."/>
            <person name="Dolezel J."/>
            <person name="Hendre P.S."/>
            <person name="Van Deynze A."/>
            <person name="Kumar P.L."/>
            <person name="Obidiegwu J.E."/>
            <person name="Bhattacharjee R."/>
            <person name="Rokhsar D.S."/>
        </authorList>
    </citation>
    <scope>NUCLEOTIDE SEQUENCE [LARGE SCALE GENOMIC DNA]</scope>
    <source>
        <strain evidence="2">cv. TDa95/00328</strain>
    </source>
</reference>
<dbReference type="EMBL" id="CM037011">
    <property type="protein sequence ID" value="KAH7691787.1"/>
    <property type="molecule type" value="Genomic_DNA"/>
</dbReference>
<gene>
    <name evidence="1" type="ORF">IHE45_01G020400</name>
</gene>
<protein>
    <submittedName>
        <fullName evidence="1">Remorin C-terminal protein</fullName>
    </submittedName>
</protein>
<evidence type="ECO:0000313" key="2">
    <source>
        <dbReference type="Proteomes" id="UP000827976"/>
    </source>
</evidence>
<accession>A0ACB7WT76</accession>
<keyword evidence="2" id="KW-1185">Reference proteome</keyword>
<sequence length="179" mass="19978">MGVEVVKKPEVESHSSEPPSLKDVEQEKSVMPTPPSQKVAEQTLPTEKKSSSSIDRDAVLGRIETEKKMSLIKAWEESEKTKAENKAQKKMASIAAWENSKKAAVEAKLKKIEEELEKQKAKFAEKVKNKMAMIHKDAEEKRALVEVKHKEKNLKTEETAVKCRAAGHVPKKGLGCFGD</sequence>